<evidence type="ECO:0000256" key="1">
    <source>
        <dbReference type="SAM" id="SignalP"/>
    </source>
</evidence>
<proteinExistence type="predicted"/>
<name>A0A8T0H7T2_CERPU</name>
<dbReference type="AlphaFoldDB" id="A0A8T0H7T2"/>
<dbReference type="Proteomes" id="UP000822688">
    <property type="component" value="Chromosome 7"/>
</dbReference>
<evidence type="ECO:0000313" key="3">
    <source>
        <dbReference type="Proteomes" id="UP000822688"/>
    </source>
</evidence>
<keyword evidence="1" id="KW-0732">Signal</keyword>
<dbReference type="EMBL" id="CM026428">
    <property type="protein sequence ID" value="KAG0567453.1"/>
    <property type="molecule type" value="Genomic_DNA"/>
</dbReference>
<sequence length="68" mass="7609">MLAVLWLLRLAHIGGYVTSTINQPNQATDALQIRLIIVHIRELQASPCKGRIGAPMTDSRLRRTSPKF</sequence>
<gene>
    <name evidence="2" type="ORF">KC19_7G135700</name>
</gene>
<comment type="caution">
    <text evidence="2">The sequence shown here is derived from an EMBL/GenBank/DDBJ whole genome shotgun (WGS) entry which is preliminary data.</text>
</comment>
<accession>A0A8T0H7T2</accession>
<evidence type="ECO:0000313" key="2">
    <source>
        <dbReference type="EMBL" id="KAG0567453.1"/>
    </source>
</evidence>
<keyword evidence="3" id="KW-1185">Reference proteome</keyword>
<organism evidence="2 3">
    <name type="scientific">Ceratodon purpureus</name>
    <name type="common">Fire moss</name>
    <name type="synonym">Dicranum purpureum</name>
    <dbReference type="NCBI Taxonomy" id="3225"/>
    <lineage>
        <taxon>Eukaryota</taxon>
        <taxon>Viridiplantae</taxon>
        <taxon>Streptophyta</taxon>
        <taxon>Embryophyta</taxon>
        <taxon>Bryophyta</taxon>
        <taxon>Bryophytina</taxon>
        <taxon>Bryopsida</taxon>
        <taxon>Dicranidae</taxon>
        <taxon>Pseudoditrichales</taxon>
        <taxon>Ditrichaceae</taxon>
        <taxon>Ceratodon</taxon>
    </lineage>
</organism>
<protein>
    <recommendedName>
        <fullName evidence="4">Secreted protein</fullName>
    </recommendedName>
</protein>
<feature type="signal peptide" evidence="1">
    <location>
        <begin position="1"/>
        <end position="19"/>
    </location>
</feature>
<reference evidence="2" key="1">
    <citation type="submission" date="2020-06" db="EMBL/GenBank/DDBJ databases">
        <title>WGS assembly of Ceratodon purpureus strain R40.</title>
        <authorList>
            <person name="Carey S.B."/>
            <person name="Jenkins J."/>
            <person name="Shu S."/>
            <person name="Lovell J.T."/>
            <person name="Sreedasyam A."/>
            <person name="Maumus F."/>
            <person name="Tiley G.P."/>
            <person name="Fernandez-Pozo N."/>
            <person name="Barry K."/>
            <person name="Chen C."/>
            <person name="Wang M."/>
            <person name="Lipzen A."/>
            <person name="Daum C."/>
            <person name="Saski C.A."/>
            <person name="Payton A.C."/>
            <person name="Mcbreen J.C."/>
            <person name="Conrad R.E."/>
            <person name="Kollar L.M."/>
            <person name="Olsson S."/>
            <person name="Huttunen S."/>
            <person name="Landis J.B."/>
            <person name="Wickett N.J."/>
            <person name="Johnson M.G."/>
            <person name="Rensing S.A."/>
            <person name="Grimwood J."/>
            <person name="Schmutz J."/>
            <person name="Mcdaniel S.F."/>
        </authorList>
    </citation>
    <scope>NUCLEOTIDE SEQUENCE</scope>
    <source>
        <strain evidence="2">R40</strain>
    </source>
</reference>
<evidence type="ECO:0008006" key="4">
    <source>
        <dbReference type="Google" id="ProtNLM"/>
    </source>
</evidence>
<feature type="chain" id="PRO_5035904659" description="Secreted protein" evidence="1">
    <location>
        <begin position="20"/>
        <end position="68"/>
    </location>
</feature>